<dbReference type="EMBL" id="BK032608">
    <property type="protein sequence ID" value="DAF51018.1"/>
    <property type="molecule type" value="Genomic_DNA"/>
</dbReference>
<dbReference type="SUPFAM" id="SSF69279">
    <property type="entry name" value="Phage tail proteins"/>
    <property type="match status" value="1"/>
</dbReference>
<protein>
    <submittedName>
        <fullName evidence="1">Tail tube protein</fullName>
    </submittedName>
</protein>
<dbReference type="Pfam" id="PF09393">
    <property type="entry name" value="DUF2001"/>
    <property type="match status" value="1"/>
</dbReference>
<reference evidence="1" key="1">
    <citation type="journal article" date="2021" name="Proc. Natl. Acad. Sci. U.S.A.">
        <title>A Catalog of Tens of Thousands of Viruses from Human Metagenomes Reveals Hidden Associations with Chronic Diseases.</title>
        <authorList>
            <person name="Tisza M.J."/>
            <person name="Buck C.B."/>
        </authorList>
    </citation>
    <scope>NUCLEOTIDE SEQUENCE</scope>
    <source>
        <strain evidence="1">CtFIm6</strain>
    </source>
</reference>
<sequence>MSKQTKQLHGSCSEAYINGQRDALATKIEVKVTGDFEDQHFCGEYGTYPIYNGYSIEGTITDMKCDSQLELAILEGYRTGIMPDIVLMTSLRNPVTKQSERWSIGGVVFTEVALANIEAKKAVERELPFKAETWTNLEAVE</sequence>
<accession>A0A8S5SKD7</accession>
<name>A0A8S5SKD7_9CAUD</name>
<organism evidence="1">
    <name type="scientific">Siphoviridae sp. ctFIm6</name>
    <dbReference type="NCBI Taxonomy" id="2827818"/>
    <lineage>
        <taxon>Viruses</taxon>
        <taxon>Duplodnaviria</taxon>
        <taxon>Heunggongvirae</taxon>
        <taxon>Uroviricota</taxon>
        <taxon>Caudoviricetes</taxon>
    </lineage>
</organism>
<proteinExistence type="predicted"/>
<dbReference type="Gene3D" id="2.30.110.40">
    <property type="entry name" value="Phage tail tube protein"/>
    <property type="match status" value="1"/>
</dbReference>
<evidence type="ECO:0000313" key="1">
    <source>
        <dbReference type="EMBL" id="DAF51018.1"/>
    </source>
</evidence>
<dbReference type="InterPro" id="IPR038628">
    <property type="entry name" value="XkdM-like_sf"/>
</dbReference>
<dbReference type="InterPro" id="IPR018989">
    <property type="entry name" value="DUF2001"/>
</dbReference>